<evidence type="ECO:0000256" key="2">
    <source>
        <dbReference type="ARBA" id="ARBA00013831"/>
    </source>
</evidence>
<dbReference type="PANTHER" id="PTHR35891:SF2">
    <property type="entry name" value="THIOL:DISULFIDE INTERCHANGE PROTEIN DSBA"/>
    <property type="match status" value="1"/>
</dbReference>
<dbReference type="CDD" id="cd03019">
    <property type="entry name" value="DsbA_DsbA"/>
    <property type="match status" value="1"/>
</dbReference>
<dbReference type="InterPro" id="IPR001853">
    <property type="entry name" value="DSBA-like_thioredoxin_dom"/>
</dbReference>
<protein>
    <recommendedName>
        <fullName evidence="2">Thiol:disulfide interchange protein DsbA</fullName>
    </recommendedName>
</protein>
<feature type="signal peptide" evidence="7">
    <location>
        <begin position="1"/>
        <end position="18"/>
    </location>
</feature>
<keyword evidence="5" id="KW-0676">Redox-active center</keyword>
<evidence type="ECO:0000256" key="5">
    <source>
        <dbReference type="ARBA" id="ARBA00023284"/>
    </source>
</evidence>
<dbReference type="Proteomes" id="UP000537141">
    <property type="component" value="Unassembled WGS sequence"/>
</dbReference>
<comment type="caution">
    <text evidence="9">The sequence shown here is derived from an EMBL/GenBank/DDBJ whole genome shotgun (WGS) entry which is preliminary data.</text>
</comment>
<dbReference type="AlphaFoldDB" id="A0A7X0NG17"/>
<accession>A0A7X0NG17</accession>
<dbReference type="PANTHER" id="PTHR35891">
    <property type="entry name" value="THIOL:DISULFIDE INTERCHANGE PROTEIN DSBA"/>
    <property type="match status" value="1"/>
</dbReference>
<dbReference type="InterPro" id="IPR050824">
    <property type="entry name" value="Thiol_disulfide_DsbA"/>
</dbReference>
<evidence type="ECO:0000259" key="8">
    <source>
        <dbReference type="Pfam" id="PF01323"/>
    </source>
</evidence>
<dbReference type="RefSeq" id="WP_184423619.1">
    <property type="nucleotide sequence ID" value="NZ_AP027362.1"/>
</dbReference>
<dbReference type="EMBL" id="JACHHU010000008">
    <property type="protein sequence ID" value="MBB6542802.1"/>
    <property type="molecule type" value="Genomic_DNA"/>
</dbReference>
<evidence type="ECO:0000313" key="9">
    <source>
        <dbReference type="EMBL" id="MBB6542802.1"/>
    </source>
</evidence>
<organism evidence="9 10">
    <name type="scientific">Thalassotalea piscium</name>
    <dbReference type="NCBI Taxonomy" id="1230533"/>
    <lineage>
        <taxon>Bacteria</taxon>
        <taxon>Pseudomonadati</taxon>
        <taxon>Pseudomonadota</taxon>
        <taxon>Gammaproteobacteria</taxon>
        <taxon>Alteromonadales</taxon>
        <taxon>Colwelliaceae</taxon>
        <taxon>Thalassotalea</taxon>
    </lineage>
</organism>
<feature type="chain" id="PRO_5030797524" description="Thiol:disulfide interchange protein DsbA" evidence="7">
    <location>
        <begin position="19"/>
        <end position="240"/>
    </location>
</feature>
<gene>
    <name evidence="9" type="ORF">HNQ55_001302</name>
</gene>
<evidence type="ECO:0000256" key="3">
    <source>
        <dbReference type="ARBA" id="ARBA00022729"/>
    </source>
</evidence>
<feature type="domain" description="DSBA-like thioredoxin" evidence="8">
    <location>
        <begin position="71"/>
        <end position="218"/>
    </location>
</feature>
<feature type="disulfide bond" description="Redox-active" evidence="6">
    <location>
        <begin position="79"/>
        <end position="82"/>
    </location>
</feature>
<dbReference type="InterPro" id="IPR023205">
    <property type="entry name" value="DsbA/DsbL"/>
</dbReference>
<evidence type="ECO:0000256" key="7">
    <source>
        <dbReference type="SAM" id="SignalP"/>
    </source>
</evidence>
<dbReference type="PIRSF" id="PIRSF001488">
    <property type="entry name" value="Tdi_protein"/>
    <property type="match status" value="1"/>
</dbReference>
<evidence type="ECO:0000256" key="1">
    <source>
        <dbReference type="ARBA" id="ARBA00005791"/>
    </source>
</evidence>
<dbReference type="SUPFAM" id="SSF52833">
    <property type="entry name" value="Thioredoxin-like"/>
    <property type="match status" value="1"/>
</dbReference>
<keyword evidence="4" id="KW-1015">Disulfide bond</keyword>
<dbReference type="GO" id="GO:0016491">
    <property type="term" value="F:oxidoreductase activity"/>
    <property type="evidence" value="ECO:0007669"/>
    <property type="project" value="InterPro"/>
</dbReference>
<evidence type="ECO:0000256" key="4">
    <source>
        <dbReference type="ARBA" id="ARBA00023157"/>
    </source>
</evidence>
<dbReference type="InterPro" id="IPR036249">
    <property type="entry name" value="Thioredoxin-like_sf"/>
</dbReference>
<keyword evidence="3 7" id="KW-0732">Signal</keyword>
<dbReference type="PROSITE" id="PS51257">
    <property type="entry name" value="PROKAR_LIPOPROTEIN"/>
    <property type="match status" value="1"/>
</dbReference>
<evidence type="ECO:0000256" key="6">
    <source>
        <dbReference type="PIRSR" id="PIRSR001488-1"/>
    </source>
</evidence>
<dbReference type="Pfam" id="PF01323">
    <property type="entry name" value="DSBA"/>
    <property type="match status" value="1"/>
</dbReference>
<name>A0A7X0NG17_9GAMM</name>
<sequence length="240" mass="26896">MKNTIALFVILMMTLLSGCNENSLENSSEQTIVETIEQVQSSPSKASTAKTYQEGVHYVKVKGLPSEKNEVREYFSFYCSHCFRFEGFIDILKRELPSNVAFEKNHVDFLGGASQKMQHVLTKALIVGKELNKEAEVAEAIFKYIHISRATPTSVNDVRNIFVLMGVDGEEFDSLINSEKVIEQAQVMQANQNALAQTQGITGVPAVIVNGKYRIENAGIDKDNFEQDYLNLVEYLVTLK</sequence>
<proteinExistence type="inferred from homology"/>
<dbReference type="Gene3D" id="3.40.30.10">
    <property type="entry name" value="Glutaredoxin"/>
    <property type="match status" value="1"/>
</dbReference>
<evidence type="ECO:0000313" key="10">
    <source>
        <dbReference type="Proteomes" id="UP000537141"/>
    </source>
</evidence>
<keyword evidence="10" id="KW-1185">Reference proteome</keyword>
<reference evidence="9 10" key="1">
    <citation type="submission" date="2020-08" db="EMBL/GenBank/DDBJ databases">
        <title>Genomic Encyclopedia of Type Strains, Phase IV (KMG-IV): sequencing the most valuable type-strain genomes for metagenomic binning, comparative biology and taxonomic classification.</title>
        <authorList>
            <person name="Goeker M."/>
        </authorList>
    </citation>
    <scope>NUCLEOTIDE SEQUENCE [LARGE SCALE GENOMIC DNA]</scope>
    <source>
        <strain evidence="9 10">DSM 26287</strain>
    </source>
</reference>
<comment type="similarity">
    <text evidence="1">Belongs to the thioredoxin family. DsbA subfamily.</text>
</comment>